<feature type="domain" description="Phosphatidylinositol N-acetylglucosaminyltransferase subunit H conserved" evidence="4">
    <location>
        <begin position="90"/>
        <end position="145"/>
    </location>
</feature>
<dbReference type="Pfam" id="PF10181">
    <property type="entry name" value="PIG-H"/>
    <property type="match status" value="1"/>
</dbReference>
<dbReference type="GO" id="GO:0000506">
    <property type="term" value="C:glycosylphosphatidylinositol-N-acetylglucosaminyltransferase (GPI-GnT) complex"/>
    <property type="evidence" value="ECO:0007669"/>
    <property type="project" value="InterPro"/>
</dbReference>
<dbReference type="GO" id="GO:0006506">
    <property type="term" value="P:GPI anchor biosynthetic process"/>
    <property type="evidence" value="ECO:0007669"/>
    <property type="project" value="UniProtKB-UniPathway"/>
</dbReference>
<dbReference type="VEuPathDB" id="VectorBase:AALC636_022435"/>
<feature type="transmembrane region" description="Helical" evidence="3">
    <location>
        <begin position="41"/>
        <end position="59"/>
    </location>
</feature>
<dbReference type="VEuPathDB" id="VectorBase:AALFPA_055984"/>
<dbReference type="EMBL" id="GAPW01004882">
    <property type="protein sequence ID" value="JAC08716.1"/>
    <property type="molecule type" value="mRNA"/>
</dbReference>
<evidence type="ECO:0000256" key="3">
    <source>
        <dbReference type="SAM" id="Phobius"/>
    </source>
</evidence>
<evidence type="ECO:0000256" key="2">
    <source>
        <dbReference type="ARBA" id="ARBA00009610"/>
    </source>
</evidence>
<evidence type="ECO:0000313" key="5">
    <source>
        <dbReference type="EMBL" id="JAC08716.1"/>
    </source>
</evidence>
<dbReference type="PANTHER" id="PTHR15231">
    <property type="entry name" value="PHOSPHATIDYLINOSITOL N-ACETYLGLUCOSAMINYLTRANSFERASE SUBUNIT H"/>
    <property type="match status" value="1"/>
</dbReference>
<protein>
    <submittedName>
        <fullName evidence="5">Putative gpi-glcnac transfer</fullName>
    </submittedName>
</protein>
<dbReference type="VEuPathDB" id="VectorBase:AALF008234"/>
<keyword evidence="3" id="KW-1133">Transmembrane helix</keyword>
<keyword evidence="3" id="KW-0472">Membrane</keyword>
<sequence length="182" mass="20670">MGTYWTNCGRKINARIVQKSPNVLNLSIENVELNRERLLRLKLAAAVLFLYALTILMVGSGRNVLWFHGAFVILLGLIAFSYTRIVRNESLVLVKDFALQYSTNFIGGSTKNVLIPIKHIHDVVINEAFHNLKVVFILTVLTKGNLFKSRPAITLLNHLNPRVDCLEMIYNEVHTILDIEND</sequence>
<comment type="pathway">
    <text evidence="1">Glycolipid biosynthesis; glycosylphosphatidylinositol-anchor biosynthesis.</text>
</comment>
<name>A0A023EIF8_AEDAL</name>
<accession>A0A023EIF8</accession>
<dbReference type="UniPathway" id="UPA00196"/>
<dbReference type="InterPro" id="IPR019328">
    <property type="entry name" value="PIGH-H_dom"/>
</dbReference>
<comment type="similarity">
    <text evidence="2">Belongs to the PIGH family.</text>
</comment>
<evidence type="ECO:0000256" key="1">
    <source>
        <dbReference type="ARBA" id="ARBA00004687"/>
    </source>
</evidence>
<evidence type="ECO:0000259" key="4">
    <source>
        <dbReference type="Pfam" id="PF10181"/>
    </source>
</evidence>
<dbReference type="PANTHER" id="PTHR15231:SF1">
    <property type="entry name" value="PHOSPHATIDYLINOSITOL N-ACETYLGLUCOSAMINYLTRANSFERASE SUBUNIT H"/>
    <property type="match status" value="1"/>
</dbReference>
<proteinExistence type="evidence at transcript level"/>
<keyword evidence="3" id="KW-0812">Transmembrane</keyword>
<dbReference type="InterPro" id="IPR044215">
    <property type="entry name" value="PIG-H"/>
</dbReference>
<reference evidence="5" key="1">
    <citation type="journal article" date="2014" name="PLoS Negl. Trop. Dis.">
        <title>Identification and characterization of seminal fluid proteins in the Asian tiger mosquito, Aedes albopictus.</title>
        <authorList>
            <person name="Boes K.E."/>
            <person name="Ribeiro J.M."/>
            <person name="Wong A."/>
            <person name="Harrington L.C."/>
            <person name="Wolfner M.F."/>
            <person name="Sirot L.K."/>
        </authorList>
    </citation>
    <scope>NUCLEOTIDE SEQUENCE</scope>
    <source>
        <tissue evidence="5">Reproductive organs</tissue>
    </source>
</reference>
<feature type="transmembrane region" description="Helical" evidence="3">
    <location>
        <begin position="65"/>
        <end position="85"/>
    </location>
</feature>
<organism evidence="5">
    <name type="scientific">Aedes albopictus</name>
    <name type="common">Asian tiger mosquito</name>
    <name type="synonym">Stegomyia albopicta</name>
    <dbReference type="NCBI Taxonomy" id="7160"/>
    <lineage>
        <taxon>Eukaryota</taxon>
        <taxon>Metazoa</taxon>
        <taxon>Ecdysozoa</taxon>
        <taxon>Arthropoda</taxon>
        <taxon>Hexapoda</taxon>
        <taxon>Insecta</taxon>
        <taxon>Pterygota</taxon>
        <taxon>Neoptera</taxon>
        <taxon>Endopterygota</taxon>
        <taxon>Diptera</taxon>
        <taxon>Nematocera</taxon>
        <taxon>Culicoidea</taxon>
        <taxon>Culicidae</taxon>
        <taxon>Culicinae</taxon>
        <taxon>Aedini</taxon>
        <taxon>Aedes</taxon>
        <taxon>Stegomyia</taxon>
    </lineage>
</organism>
<dbReference type="AlphaFoldDB" id="A0A023EIF8"/>